<gene>
    <name evidence="3" type="ORF">IAG42_18475</name>
</gene>
<protein>
    <submittedName>
        <fullName evidence="3">Uncharacterized protein</fullName>
    </submittedName>
</protein>
<keyword evidence="4" id="KW-1185">Reference proteome</keyword>
<evidence type="ECO:0000313" key="3">
    <source>
        <dbReference type="EMBL" id="QNS05386.1"/>
    </source>
</evidence>
<feature type="region of interest" description="Disordered" evidence="1">
    <location>
        <begin position="1"/>
        <end position="21"/>
    </location>
</feature>
<dbReference type="Proteomes" id="UP000516428">
    <property type="component" value="Chromosome"/>
</dbReference>
<feature type="transmembrane region" description="Helical" evidence="2">
    <location>
        <begin position="111"/>
        <end position="132"/>
    </location>
</feature>
<feature type="compositionally biased region" description="Basic and acidic residues" evidence="1">
    <location>
        <begin position="9"/>
        <end position="21"/>
    </location>
</feature>
<feature type="transmembrane region" description="Helical" evidence="2">
    <location>
        <begin position="26"/>
        <end position="45"/>
    </location>
</feature>
<feature type="transmembrane region" description="Helical" evidence="2">
    <location>
        <begin position="181"/>
        <end position="200"/>
    </location>
</feature>
<dbReference type="RefSeq" id="WP_188338081.1">
    <property type="nucleotide sequence ID" value="NZ_CP061281.1"/>
</dbReference>
<keyword evidence="2" id="KW-1133">Transmembrane helix</keyword>
<organism evidence="3 4">
    <name type="scientific">Streptomyces xanthii</name>
    <dbReference type="NCBI Taxonomy" id="2768069"/>
    <lineage>
        <taxon>Bacteria</taxon>
        <taxon>Bacillati</taxon>
        <taxon>Actinomycetota</taxon>
        <taxon>Actinomycetes</taxon>
        <taxon>Kitasatosporales</taxon>
        <taxon>Streptomycetaceae</taxon>
        <taxon>Streptomyces</taxon>
    </lineage>
</organism>
<feature type="transmembrane region" description="Helical" evidence="2">
    <location>
        <begin position="65"/>
        <end position="91"/>
    </location>
</feature>
<dbReference type="EMBL" id="CP061281">
    <property type="protein sequence ID" value="QNS05386.1"/>
    <property type="molecule type" value="Genomic_DNA"/>
</dbReference>
<reference evidence="3 4" key="1">
    <citation type="submission" date="2020-09" db="EMBL/GenBank/DDBJ databases">
        <title>A novel species.</title>
        <authorList>
            <person name="Gao J."/>
        </authorList>
    </citation>
    <scope>NUCLEOTIDE SEQUENCE [LARGE SCALE GENOMIC DNA]</scope>
    <source>
        <strain evidence="3 4">CRXT-Y-14</strain>
    </source>
</reference>
<dbReference type="AlphaFoldDB" id="A0A7H1B9I1"/>
<proteinExistence type="predicted"/>
<evidence type="ECO:0000256" key="2">
    <source>
        <dbReference type="SAM" id="Phobius"/>
    </source>
</evidence>
<evidence type="ECO:0000256" key="1">
    <source>
        <dbReference type="SAM" id="MobiDB-lite"/>
    </source>
</evidence>
<keyword evidence="2" id="KW-0472">Membrane</keyword>
<name>A0A7H1B9I1_9ACTN</name>
<keyword evidence="2" id="KW-0812">Transmembrane</keyword>
<accession>A0A7H1B9I1</accession>
<dbReference type="KEGG" id="sxn:IAG42_18475"/>
<sequence>MPEQVQEQRQPEQVRSMDRKGGPGHTVLLALALAVPAIKVAYTVGGAEGARDVFVGMEFGNWPDVLIGMVLTEPLLGAVLGIVASRVVFALFAARGAVPKGGGLLGTARRLALTVANPIAVGILAGCFYGPWWGLGTGLAAFALREGVVVEYRAGRRGRHHHDPSYEPAPWLRRISGTERWVAAVLTVLVLPLLAVGTALDGRAWTSVLRCQVQEGRHVDAQRVIELGRKGNGVVGWSLDTEEVVNGAGCESTGSLRVRSAWWE</sequence>
<evidence type="ECO:0000313" key="4">
    <source>
        <dbReference type="Proteomes" id="UP000516428"/>
    </source>
</evidence>